<dbReference type="RefSeq" id="XP_044658644.1">
    <property type="nucleotide sequence ID" value="XM_044802709.1"/>
</dbReference>
<comment type="caution">
    <text evidence="1">The sequence shown here is derived from an EMBL/GenBank/DDBJ whole genome shotgun (WGS) entry which is preliminary data.</text>
</comment>
<name>A0A9P3CJ31_9PEZI</name>
<dbReference type="Proteomes" id="UP000825890">
    <property type="component" value="Unassembled WGS sequence"/>
</dbReference>
<dbReference type="EMBL" id="BOLY01000004">
    <property type="protein sequence ID" value="GIZ44157.1"/>
    <property type="molecule type" value="Genomic_DNA"/>
</dbReference>
<sequence>MGEPRTRNTHVRLLACRYLGDPDGESDFRLLVDGKHIKYVTAPPEALPENPEDPEYNPWFDMTTERFVLGEFLPHIPAGNWNRGYVAKRPETAAVQFVRFDAITFESVRNIWHPTRFNEQDLPELHYANRDHETLNGDHRVQLCTSPKINDGKRVIVKRVVWPEPSCMRDMETETKIYRFLRGSGIGPKFLGHLVEGEEGRVIGFVTEYVENTRIAKGTGRSASLPEGFSEIAPAWDKDEISSSRKFPRANGGGCRGQGCGFDRLRARDAELFESGAGRGHGGVAAEPAKGGQVSGSQDARISLYRVLHKR</sequence>
<evidence type="ECO:0000313" key="1">
    <source>
        <dbReference type="EMBL" id="GIZ44157.1"/>
    </source>
</evidence>
<keyword evidence="2" id="KW-1185">Reference proteome</keyword>
<reference evidence="1 2" key="1">
    <citation type="submission" date="2021-01" db="EMBL/GenBank/DDBJ databases">
        <title>Cercospora kikuchii MAFF 305040 whole genome shotgun sequence.</title>
        <authorList>
            <person name="Kashiwa T."/>
            <person name="Suzuki T."/>
        </authorList>
    </citation>
    <scope>NUCLEOTIDE SEQUENCE [LARGE SCALE GENOMIC DNA]</scope>
    <source>
        <strain evidence="1 2">MAFF 305040</strain>
    </source>
</reference>
<accession>A0A9P3CJ31</accession>
<dbReference type="InterPro" id="IPR011009">
    <property type="entry name" value="Kinase-like_dom_sf"/>
</dbReference>
<evidence type="ECO:0000313" key="2">
    <source>
        <dbReference type="Proteomes" id="UP000825890"/>
    </source>
</evidence>
<organism evidence="1 2">
    <name type="scientific">Cercospora kikuchii</name>
    <dbReference type="NCBI Taxonomy" id="84275"/>
    <lineage>
        <taxon>Eukaryota</taxon>
        <taxon>Fungi</taxon>
        <taxon>Dikarya</taxon>
        <taxon>Ascomycota</taxon>
        <taxon>Pezizomycotina</taxon>
        <taxon>Dothideomycetes</taxon>
        <taxon>Dothideomycetidae</taxon>
        <taxon>Mycosphaerellales</taxon>
        <taxon>Mycosphaerellaceae</taxon>
        <taxon>Cercospora</taxon>
    </lineage>
</organism>
<gene>
    <name evidence="1" type="ORF">CKM354_000736300</name>
</gene>
<dbReference type="OrthoDB" id="2687876at2759"/>
<dbReference type="SUPFAM" id="SSF56112">
    <property type="entry name" value="Protein kinase-like (PK-like)"/>
    <property type="match status" value="1"/>
</dbReference>
<dbReference type="AlphaFoldDB" id="A0A9P3CJ31"/>
<dbReference type="GeneID" id="68292938"/>
<proteinExistence type="predicted"/>
<protein>
    <submittedName>
        <fullName evidence="1">Uncharacterized protein</fullName>
    </submittedName>
</protein>